<feature type="compositionally biased region" description="Basic and acidic residues" evidence="1">
    <location>
        <begin position="62"/>
        <end position="71"/>
    </location>
</feature>
<dbReference type="OrthoDB" id="5372708at2759"/>
<organism evidence="2 3">
    <name type="scientific">Pseudocercospora musae</name>
    <dbReference type="NCBI Taxonomy" id="113226"/>
    <lineage>
        <taxon>Eukaryota</taxon>
        <taxon>Fungi</taxon>
        <taxon>Dikarya</taxon>
        <taxon>Ascomycota</taxon>
        <taxon>Pezizomycotina</taxon>
        <taxon>Dothideomycetes</taxon>
        <taxon>Dothideomycetidae</taxon>
        <taxon>Mycosphaerellales</taxon>
        <taxon>Mycosphaerellaceae</taxon>
        <taxon>Pseudocercospora</taxon>
    </lineage>
</organism>
<gene>
    <name evidence="2" type="ORF">AC579_5677</name>
</gene>
<protein>
    <submittedName>
        <fullName evidence="2">Uncharacterized protein</fullName>
    </submittedName>
</protein>
<feature type="region of interest" description="Disordered" evidence="1">
    <location>
        <begin position="1"/>
        <end position="32"/>
    </location>
</feature>
<name>A0A139HCM3_9PEZI</name>
<accession>A0A139HCM3</accession>
<dbReference type="AlphaFoldDB" id="A0A139HCM3"/>
<sequence length="329" mass="36796">MHVVQGGELEKKPQQATSGMKAPTAKYGCRSCHIGKDQRDDIEDDIVANDRYHHETERIRRQMEGGIREQEATQQKAARQATTGADPATKKPARPARARLLEMPADEVEDQQVSTESGLDKAWTGIRRHCRRPRRHCMSSVLSQLFHGLLIKQVTTPATLIKHAERLRKLPSTPGWPHLQSPLNHLGSYSLSQHARWTLIIPLLLRGWLEEDHLQPDSRTAIRGIHSVNGYLARASSLDPGLFSASAIEVRIFAGMAPSNMNLMSNKLTAKQRRESYFGMKDYRKMFQAMMEPAAELPTRRNSAVAYLQPSMAAAPLVGTPAAVVLRAY</sequence>
<dbReference type="EMBL" id="LFZO01000689">
    <property type="protein sequence ID" value="KXT00176.1"/>
    <property type="molecule type" value="Genomic_DNA"/>
</dbReference>
<reference evidence="2 3" key="1">
    <citation type="submission" date="2015-07" db="EMBL/GenBank/DDBJ databases">
        <title>Comparative genomics of the Sigatoka disease complex on banana suggests a link between parallel evolutionary changes in Pseudocercospora fijiensis and Pseudocercospora eumusae and increased virulence on the banana host.</title>
        <authorList>
            <person name="Chang T.-C."/>
            <person name="Salvucci A."/>
            <person name="Crous P.W."/>
            <person name="Stergiopoulos I."/>
        </authorList>
    </citation>
    <scope>NUCLEOTIDE SEQUENCE [LARGE SCALE GENOMIC DNA]</scope>
    <source>
        <strain evidence="2 3">CBS 116634</strain>
    </source>
</reference>
<comment type="caution">
    <text evidence="2">The sequence shown here is derived from an EMBL/GenBank/DDBJ whole genome shotgun (WGS) entry which is preliminary data.</text>
</comment>
<evidence type="ECO:0000313" key="3">
    <source>
        <dbReference type="Proteomes" id="UP000073492"/>
    </source>
</evidence>
<dbReference type="Proteomes" id="UP000073492">
    <property type="component" value="Unassembled WGS sequence"/>
</dbReference>
<evidence type="ECO:0000256" key="1">
    <source>
        <dbReference type="SAM" id="MobiDB-lite"/>
    </source>
</evidence>
<keyword evidence="3" id="KW-1185">Reference proteome</keyword>
<proteinExistence type="predicted"/>
<feature type="region of interest" description="Disordered" evidence="1">
    <location>
        <begin position="62"/>
        <end position="93"/>
    </location>
</feature>
<evidence type="ECO:0000313" key="2">
    <source>
        <dbReference type="EMBL" id="KXT00176.1"/>
    </source>
</evidence>
<feature type="compositionally biased region" description="Low complexity" evidence="1">
    <location>
        <begin position="72"/>
        <end position="87"/>
    </location>
</feature>